<gene>
    <name evidence="1" type="ORF">KHZ90_08595</name>
</gene>
<dbReference type="Gene3D" id="1.10.10.60">
    <property type="entry name" value="Homeodomain-like"/>
    <property type="match status" value="1"/>
</dbReference>
<organism evidence="1 2">
    <name type="scientific">Veillonella parvula</name>
    <name type="common">Staphylococcus parvulus</name>
    <dbReference type="NCBI Taxonomy" id="29466"/>
    <lineage>
        <taxon>Bacteria</taxon>
        <taxon>Bacillati</taxon>
        <taxon>Bacillota</taxon>
        <taxon>Negativicutes</taxon>
        <taxon>Veillonellales</taxon>
        <taxon>Veillonellaceae</taxon>
        <taxon>Veillonella</taxon>
    </lineage>
</organism>
<accession>A0A942WV93</accession>
<comment type="caution">
    <text evidence="1">The sequence shown here is derived from an EMBL/GenBank/DDBJ whole genome shotgun (WGS) entry which is preliminary data.</text>
</comment>
<dbReference type="Proteomes" id="UP000778864">
    <property type="component" value="Unassembled WGS sequence"/>
</dbReference>
<evidence type="ECO:0000313" key="1">
    <source>
        <dbReference type="EMBL" id="MBS4893820.1"/>
    </source>
</evidence>
<name>A0A942WV93_VEIPA</name>
<protein>
    <submittedName>
        <fullName evidence="1">Uncharacterized protein</fullName>
    </submittedName>
</protein>
<sequence>MDIKYKNMDDNELLEAFKKEYTRLNYPTMYVFNKDRNKEFPCTGYLEKRLNFNWNSLLEKCDFKLHYINNKDMQYYKEKILQLTEQLEHTPTKLEIEKNVGSISTICKAFNVDTYNNVLEALDLEKNLKSKQEFTREELKAYYMDLSSKLGHPATAEECKEKINYIYKEFNGSLANIRKECGYYKNFNYRDLKYSNKELDKFLIIIYKKYKRIPTTKELETELKNNKYCSKGTLFIRYNTNKIEELFKKALEYNYFRNNKYAKNKIVDLYEVGEEVNNIATLVKTNRTTIYNVLRAKGININRKQEATRRRFKAIELYKAGMSLREIDNILYKGNRRAEGIIYKHLKSN</sequence>
<proteinExistence type="predicted"/>
<dbReference type="EMBL" id="JAGZMU010000005">
    <property type="protein sequence ID" value="MBS4893820.1"/>
    <property type="molecule type" value="Genomic_DNA"/>
</dbReference>
<dbReference type="AlphaFoldDB" id="A0A942WV93"/>
<reference evidence="1" key="1">
    <citation type="submission" date="2021-02" db="EMBL/GenBank/DDBJ databases">
        <title>Infant gut strain persistence is associated with maternal origin, phylogeny, and functional potential including surface adhesion and iron acquisition.</title>
        <authorList>
            <person name="Lou Y.C."/>
        </authorList>
    </citation>
    <scope>NUCLEOTIDE SEQUENCE</scope>
    <source>
        <strain evidence="1">L3_108_031G1_dasL3_108_031G1_concoct_20</strain>
    </source>
</reference>
<evidence type="ECO:0000313" key="2">
    <source>
        <dbReference type="Proteomes" id="UP000778864"/>
    </source>
</evidence>